<evidence type="ECO:0000313" key="1">
    <source>
        <dbReference type="EMBL" id="NCU16522.1"/>
    </source>
</evidence>
<reference evidence="1 2" key="1">
    <citation type="submission" date="2020-01" db="EMBL/GenBank/DDBJ databases">
        <title>A novel Bacillus sp. from Pasinler.</title>
        <authorList>
            <person name="Adiguzel A."/>
            <person name="Ay H."/>
            <person name="Baltaci M.O."/>
        </authorList>
    </citation>
    <scope>NUCLEOTIDE SEQUENCE [LARGE SCALE GENOMIC DNA]</scope>
    <source>
        <strain evidence="1 2">P1</strain>
    </source>
</reference>
<dbReference type="EMBL" id="JAACYS010000005">
    <property type="protein sequence ID" value="NCU16522.1"/>
    <property type="molecule type" value="Genomic_DNA"/>
</dbReference>
<protein>
    <submittedName>
        <fullName evidence="1">Uncharacterized protein</fullName>
    </submittedName>
</protein>
<accession>A0ABX0A5P9</accession>
<proteinExistence type="predicted"/>
<dbReference type="RefSeq" id="WP_161919361.1">
    <property type="nucleotide sequence ID" value="NZ_JAACYS010000005.1"/>
</dbReference>
<gene>
    <name evidence="1" type="ORF">GW534_01870</name>
</gene>
<organism evidence="1 2">
    <name type="scientific">Pallidibacillus pasinlerensis</name>
    <dbReference type="NCBI Taxonomy" id="2703818"/>
    <lineage>
        <taxon>Bacteria</taxon>
        <taxon>Bacillati</taxon>
        <taxon>Bacillota</taxon>
        <taxon>Bacilli</taxon>
        <taxon>Bacillales</taxon>
        <taxon>Bacillaceae</taxon>
        <taxon>Pallidibacillus</taxon>
    </lineage>
</organism>
<keyword evidence="2" id="KW-1185">Reference proteome</keyword>
<comment type="caution">
    <text evidence="1">The sequence shown here is derived from an EMBL/GenBank/DDBJ whole genome shotgun (WGS) entry which is preliminary data.</text>
</comment>
<sequence length="80" mass="9186">MSICPLCNGFTNVQETCENCSTNLENQGKVSDYYDDYSPYMDIDLMKLEDGYENNLADHQCVHLLQCPSCGKEQVYFVQE</sequence>
<name>A0ABX0A5P9_9BACI</name>
<dbReference type="Proteomes" id="UP000743899">
    <property type="component" value="Unassembled WGS sequence"/>
</dbReference>
<evidence type="ECO:0000313" key="2">
    <source>
        <dbReference type="Proteomes" id="UP000743899"/>
    </source>
</evidence>